<dbReference type="Pfam" id="PF00535">
    <property type="entry name" value="Glycos_transf_2"/>
    <property type="match status" value="1"/>
</dbReference>
<dbReference type="Gene3D" id="3.90.550.10">
    <property type="entry name" value="Spore Coat Polysaccharide Biosynthesis Protein SpsA, Chain A"/>
    <property type="match status" value="1"/>
</dbReference>
<gene>
    <name evidence="2" type="ORF">EFL26_12630</name>
</gene>
<protein>
    <submittedName>
        <fullName evidence="2">Glycosyltransferase family 2 protein</fullName>
    </submittedName>
</protein>
<organism evidence="2 3">
    <name type="scientific">Nocardioides pocheonensis</name>
    <dbReference type="NCBI Taxonomy" id="661485"/>
    <lineage>
        <taxon>Bacteria</taxon>
        <taxon>Bacillati</taxon>
        <taxon>Actinomycetota</taxon>
        <taxon>Actinomycetes</taxon>
        <taxon>Propionibacteriales</taxon>
        <taxon>Nocardioidaceae</taxon>
        <taxon>Nocardioides</taxon>
    </lineage>
</organism>
<dbReference type="GO" id="GO:0016740">
    <property type="term" value="F:transferase activity"/>
    <property type="evidence" value="ECO:0007669"/>
    <property type="project" value="UniProtKB-KW"/>
</dbReference>
<sequence>MEGERVSGSGPRISFAIPYFSGLGHLREAIESVLRQEWDDWELVVVDDHGPEPAEDLVASFNDARISYVRNERNLGLGGNWNRCLELTRAPLVTILHADDRLLPEYAGAVLAAADAHPEVAAVFTDVFTIDAHGVRRRTITDHVKSRLPRPSGDHVVEGDEGLAHLLFGNYIICPTMCLRRALVGHAPFSTTLRFVPDWELTTRLLLQGGSLYALRRPLLEYRRHAGTETSRMTSDASRFAEEIGLMRQRAAECAQHGLARSARTARRRTTVRGHLLLRATLDGARGRRVSAREEWRAFWSDLRDHGDRLRVDHPDPQE</sequence>
<reference evidence="2 3" key="1">
    <citation type="submission" date="2018-11" db="EMBL/GenBank/DDBJ databases">
        <authorList>
            <person name="Li F."/>
        </authorList>
    </citation>
    <scope>NUCLEOTIDE SEQUENCE [LARGE SCALE GENOMIC DNA]</scope>
    <source>
        <strain evidence="2 3">Gsoil 818</strain>
    </source>
</reference>
<dbReference type="InterPro" id="IPR029044">
    <property type="entry name" value="Nucleotide-diphossugar_trans"/>
</dbReference>
<dbReference type="PANTHER" id="PTHR43685:SF2">
    <property type="entry name" value="GLYCOSYLTRANSFERASE 2-LIKE DOMAIN-CONTAINING PROTEIN"/>
    <property type="match status" value="1"/>
</dbReference>
<feature type="domain" description="Glycosyltransferase 2-like" evidence="1">
    <location>
        <begin position="14"/>
        <end position="153"/>
    </location>
</feature>
<evidence type="ECO:0000313" key="3">
    <source>
        <dbReference type="Proteomes" id="UP000279994"/>
    </source>
</evidence>
<dbReference type="OrthoDB" id="3177103at2"/>
<dbReference type="AlphaFoldDB" id="A0A3N0GNT1"/>
<dbReference type="InterPro" id="IPR001173">
    <property type="entry name" value="Glyco_trans_2-like"/>
</dbReference>
<name>A0A3N0GNT1_9ACTN</name>
<keyword evidence="3" id="KW-1185">Reference proteome</keyword>
<dbReference type="EMBL" id="RJSF01000040">
    <property type="protein sequence ID" value="RNM13808.1"/>
    <property type="molecule type" value="Genomic_DNA"/>
</dbReference>
<evidence type="ECO:0000313" key="2">
    <source>
        <dbReference type="EMBL" id="RNM13808.1"/>
    </source>
</evidence>
<keyword evidence="2" id="KW-0808">Transferase</keyword>
<dbReference type="RefSeq" id="WP_123223215.1">
    <property type="nucleotide sequence ID" value="NZ_RJSF01000040.1"/>
</dbReference>
<dbReference type="PANTHER" id="PTHR43685">
    <property type="entry name" value="GLYCOSYLTRANSFERASE"/>
    <property type="match status" value="1"/>
</dbReference>
<comment type="caution">
    <text evidence="2">The sequence shown here is derived from an EMBL/GenBank/DDBJ whole genome shotgun (WGS) entry which is preliminary data.</text>
</comment>
<evidence type="ECO:0000259" key="1">
    <source>
        <dbReference type="Pfam" id="PF00535"/>
    </source>
</evidence>
<dbReference type="SUPFAM" id="SSF53448">
    <property type="entry name" value="Nucleotide-diphospho-sugar transferases"/>
    <property type="match status" value="1"/>
</dbReference>
<dbReference type="InterPro" id="IPR050834">
    <property type="entry name" value="Glycosyltransf_2"/>
</dbReference>
<accession>A0A3N0GNT1</accession>
<proteinExistence type="predicted"/>
<dbReference type="Proteomes" id="UP000279994">
    <property type="component" value="Unassembled WGS sequence"/>
</dbReference>